<name>A0A195BV29_9HYME</name>
<protein>
    <submittedName>
        <fullName evidence="1">Uncharacterized protein</fullName>
    </submittedName>
</protein>
<keyword evidence="2" id="KW-1185">Reference proteome</keyword>
<organism evidence="1 2">
    <name type="scientific">Atta colombica</name>
    <dbReference type="NCBI Taxonomy" id="520822"/>
    <lineage>
        <taxon>Eukaryota</taxon>
        <taxon>Metazoa</taxon>
        <taxon>Ecdysozoa</taxon>
        <taxon>Arthropoda</taxon>
        <taxon>Hexapoda</taxon>
        <taxon>Insecta</taxon>
        <taxon>Pterygota</taxon>
        <taxon>Neoptera</taxon>
        <taxon>Endopterygota</taxon>
        <taxon>Hymenoptera</taxon>
        <taxon>Apocrita</taxon>
        <taxon>Aculeata</taxon>
        <taxon>Formicoidea</taxon>
        <taxon>Formicidae</taxon>
        <taxon>Myrmicinae</taxon>
        <taxon>Atta</taxon>
    </lineage>
</organism>
<reference evidence="1 2" key="1">
    <citation type="submission" date="2015-09" db="EMBL/GenBank/DDBJ databases">
        <title>Atta colombica WGS genome.</title>
        <authorList>
            <person name="Nygaard S."/>
            <person name="Hu H."/>
            <person name="Boomsma J."/>
            <person name="Zhang G."/>
        </authorList>
    </citation>
    <scope>NUCLEOTIDE SEQUENCE [LARGE SCALE GENOMIC DNA]</scope>
    <source>
        <strain evidence="1">Treedump-2</strain>
        <tissue evidence="1">Whole body</tissue>
    </source>
</reference>
<sequence length="118" mass="13649">MSSLEDAFAKFPPVVCSVPSRCCPKLHRKDYVCPKYFFDISPRPYGSAVQFQLTYTCDRMSYSPCYFPAIPYCHSPENALKILPPSSCVRFCVRYTNKESSYYPCYWSNLPKCLSSIY</sequence>
<gene>
    <name evidence="1" type="ORF">ALC53_01614</name>
</gene>
<dbReference type="Proteomes" id="UP000078540">
    <property type="component" value="Unassembled WGS sequence"/>
</dbReference>
<evidence type="ECO:0000313" key="2">
    <source>
        <dbReference type="Proteomes" id="UP000078540"/>
    </source>
</evidence>
<dbReference type="AlphaFoldDB" id="A0A195BV29"/>
<evidence type="ECO:0000313" key="1">
    <source>
        <dbReference type="EMBL" id="KYM91202.1"/>
    </source>
</evidence>
<dbReference type="EMBL" id="KQ976408">
    <property type="protein sequence ID" value="KYM91202.1"/>
    <property type="molecule type" value="Genomic_DNA"/>
</dbReference>
<proteinExistence type="predicted"/>
<accession>A0A195BV29</accession>